<protein>
    <submittedName>
        <fullName evidence="1">Uncharacterized protein</fullName>
    </submittedName>
</protein>
<dbReference type="AlphaFoldDB" id="A0A0E9NDR4"/>
<name>A0A0E9NDR4_SAICN</name>
<evidence type="ECO:0000313" key="2">
    <source>
        <dbReference type="Proteomes" id="UP000033140"/>
    </source>
</evidence>
<organism evidence="1 2">
    <name type="scientific">Saitoella complicata (strain BCRC 22490 / CBS 7301 / JCM 7358 / NBRC 10748 / NRRL Y-17804)</name>
    <dbReference type="NCBI Taxonomy" id="698492"/>
    <lineage>
        <taxon>Eukaryota</taxon>
        <taxon>Fungi</taxon>
        <taxon>Dikarya</taxon>
        <taxon>Ascomycota</taxon>
        <taxon>Taphrinomycotina</taxon>
        <taxon>Taphrinomycotina incertae sedis</taxon>
        <taxon>Saitoella</taxon>
    </lineage>
</organism>
<proteinExistence type="predicted"/>
<accession>A0A0E9NDR4</accession>
<evidence type="ECO:0000313" key="1">
    <source>
        <dbReference type="EMBL" id="GAO47943.1"/>
    </source>
</evidence>
<dbReference type="Proteomes" id="UP000033140">
    <property type="component" value="Unassembled WGS sequence"/>
</dbReference>
<comment type="caution">
    <text evidence="1">The sequence shown here is derived from an EMBL/GenBank/DDBJ whole genome shotgun (WGS) entry which is preliminary data.</text>
</comment>
<reference evidence="1 2" key="3">
    <citation type="journal article" date="2015" name="Genome Announc.">
        <title>Draft Genome Sequence of the Archiascomycetous Yeast Saitoella complicata.</title>
        <authorList>
            <person name="Yamauchi K."/>
            <person name="Kondo S."/>
            <person name="Hamamoto M."/>
            <person name="Takahashi Y."/>
            <person name="Ogura Y."/>
            <person name="Hayashi T."/>
            <person name="Nishida H."/>
        </authorList>
    </citation>
    <scope>NUCLEOTIDE SEQUENCE [LARGE SCALE GENOMIC DNA]</scope>
    <source>
        <strain evidence="1 2">NRRL Y-17804</strain>
    </source>
</reference>
<reference evidence="1 2" key="1">
    <citation type="journal article" date="2011" name="J. Gen. Appl. Microbiol.">
        <title>Draft genome sequencing of the enigmatic yeast Saitoella complicata.</title>
        <authorList>
            <person name="Nishida H."/>
            <person name="Hamamoto M."/>
            <person name="Sugiyama J."/>
        </authorList>
    </citation>
    <scope>NUCLEOTIDE SEQUENCE [LARGE SCALE GENOMIC DNA]</scope>
    <source>
        <strain evidence="1 2">NRRL Y-17804</strain>
    </source>
</reference>
<keyword evidence="2" id="KW-1185">Reference proteome</keyword>
<dbReference type="EMBL" id="BACD03000012">
    <property type="protein sequence ID" value="GAO47943.1"/>
    <property type="molecule type" value="Genomic_DNA"/>
</dbReference>
<reference evidence="1 2" key="2">
    <citation type="journal article" date="2014" name="J. Gen. Appl. Microbiol.">
        <title>The early diverging ascomycetous budding yeast Saitoella complicata has three histone deacetylases belonging to the Clr6, Hos2, and Rpd3 lineages.</title>
        <authorList>
            <person name="Nishida H."/>
            <person name="Matsumoto T."/>
            <person name="Kondo S."/>
            <person name="Hamamoto M."/>
            <person name="Yoshikawa H."/>
        </authorList>
    </citation>
    <scope>NUCLEOTIDE SEQUENCE [LARGE SCALE GENOMIC DNA]</scope>
    <source>
        <strain evidence="1 2">NRRL Y-17804</strain>
    </source>
</reference>
<sequence>MLRILVRGDDCDRIAAVEFGDVDGMPWVRPVPVDEITEVVRGVLKSGEEKEDVRGVGRDEGAALKWATEGNQEGTVVFIIFWLRPLPYYNGLYRFLLPFNVTCKHPSCCRYAALRTPTS</sequence>
<gene>
    <name evidence="1" type="ORF">G7K_2138-t1</name>
</gene>